<feature type="transmembrane region" description="Helical" evidence="1">
    <location>
        <begin position="67"/>
        <end position="86"/>
    </location>
</feature>
<dbReference type="Pfam" id="PF19069">
    <property type="entry name" value="DUF5765"/>
    <property type="match status" value="1"/>
</dbReference>
<accession>A0A9X9WQJ7</accession>
<sequence length="242" mass="26108">MCWSMEATVGMVALGTVATAVTIRQEQPAAIPASIAWFTLMEALQVAGHATADDCALPANQVATVLSYLHIAFQPFFINAFAMALIRGTVRPAARIGVWAICGLSATSMLLQLYPFDWTGRCPQGFGLCGAPLCTVSGSWHIGWQVPFNDLLGPLSALPWSFGGHLDYFAAAFLVPLAYGAWRFVLWHALSGPVLATLLTHDPREMPAVWCLFSIGIVLIALSPWVRERVSSPGWRPLAVPS</sequence>
<evidence type="ECO:0000313" key="5">
    <source>
        <dbReference type="Proteomes" id="UP001138708"/>
    </source>
</evidence>
<reference evidence="3 4" key="2">
    <citation type="submission" date="2020-02" db="EMBL/GenBank/DDBJ databases">
        <authorList>
            <person name="Sun Q."/>
            <person name="Inoue M."/>
        </authorList>
    </citation>
    <scope>NUCLEOTIDE SEQUENCE [LARGE SCALE GENOMIC DNA]</scope>
    <source>
        <strain evidence="3 4">KCTC 22478</strain>
    </source>
</reference>
<dbReference type="EMBL" id="JAAEDK010000122">
    <property type="protein sequence ID" value="MBR0662607.1"/>
    <property type="molecule type" value="Genomic_DNA"/>
</dbReference>
<feature type="transmembrane region" description="Helical" evidence="1">
    <location>
        <begin position="168"/>
        <end position="186"/>
    </location>
</feature>
<dbReference type="Proteomes" id="UP000746741">
    <property type="component" value="Unassembled WGS sequence"/>
</dbReference>
<comment type="caution">
    <text evidence="2">The sequence shown here is derived from an EMBL/GenBank/DDBJ whole genome shotgun (WGS) entry which is preliminary data.</text>
</comment>
<gene>
    <name evidence="3" type="ORF">GWK15_21285</name>
    <name evidence="2" type="ORF">GXW75_25390</name>
</gene>
<dbReference type="Proteomes" id="UP001138708">
    <property type="component" value="Unassembled WGS sequence"/>
</dbReference>
<dbReference type="AlphaFoldDB" id="A0A9X9WQJ7"/>
<reference evidence="2" key="1">
    <citation type="submission" date="2020-01" db="EMBL/GenBank/DDBJ databases">
        <authorList>
            <person name="Rat A."/>
        </authorList>
    </citation>
    <scope>NUCLEOTIDE SEQUENCE</scope>
    <source>
        <strain evidence="2">LMG 31161</strain>
    </source>
</reference>
<reference evidence="2" key="3">
    <citation type="journal article" date="2021" name="Syst. Appl. Microbiol.">
        <title>Roseomonas hellenica sp. nov., isolated from roots of wild-growing Alkanna tinctoria.</title>
        <authorList>
            <person name="Rat A."/>
            <person name="Naranjo H.D."/>
            <person name="Lebbe L."/>
            <person name="Cnockaert M."/>
            <person name="Krigas N."/>
            <person name="Grigoriadou K."/>
            <person name="Maloupa E."/>
            <person name="Willems A."/>
        </authorList>
    </citation>
    <scope>NUCLEOTIDE SEQUENCE</scope>
    <source>
        <strain evidence="2">LMG 31161</strain>
    </source>
</reference>
<feature type="transmembrane region" description="Helical" evidence="1">
    <location>
        <begin position="98"/>
        <end position="116"/>
    </location>
</feature>
<evidence type="ECO:0000256" key="1">
    <source>
        <dbReference type="SAM" id="Phobius"/>
    </source>
</evidence>
<dbReference type="EMBL" id="JAAVUP010000010">
    <property type="protein sequence ID" value="NKE19504.1"/>
    <property type="molecule type" value="Genomic_DNA"/>
</dbReference>
<feature type="transmembrane region" description="Helical" evidence="1">
    <location>
        <begin position="207"/>
        <end position="226"/>
    </location>
</feature>
<keyword evidence="1" id="KW-0812">Transmembrane</keyword>
<protein>
    <submittedName>
        <fullName evidence="2">Uncharacterized protein</fullName>
    </submittedName>
</protein>
<keyword evidence="4" id="KW-1185">Reference proteome</keyword>
<evidence type="ECO:0000313" key="3">
    <source>
        <dbReference type="EMBL" id="NKE19504.1"/>
    </source>
</evidence>
<name>A0A9X9WQJ7_9PROT</name>
<proteinExistence type="predicted"/>
<dbReference type="InterPro" id="IPR043912">
    <property type="entry name" value="DUF5765"/>
</dbReference>
<keyword evidence="1" id="KW-1133">Transmembrane helix</keyword>
<keyword evidence="1" id="KW-0472">Membrane</keyword>
<evidence type="ECO:0000313" key="4">
    <source>
        <dbReference type="Proteomes" id="UP000746741"/>
    </source>
</evidence>
<organism evidence="2 5">
    <name type="scientific">Neoroseomonas oryzicola</name>
    <dbReference type="NCBI Taxonomy" id="535904"/>
    <lineage>
        <taxon>Bacteria</taxon>
        <taxon>Pseudomonadati</taxon>
        <taxon>Pseudomonadota</taxon>
        <taxon>Alphaproteobacteria</taxon>
        <taxon>Acetobacterales</taxon>
        <taxon>Acetobacteraceae</taxon>
        <taxon>Neoroseomonas</taxon>
    </lineage>
</organism>
<evidence type="ECO:0000313" key="2">
    <source>
        <dbReference type="EMBL" id="MBR0662607.1"/>
    </source>
</evidence>